<evidence type="ECO:0000256" key="1">
    <source>
        <dbReference type="SAM" id="MobiDB-lite"/>
    </source>
</evidence>
<dbReference type="Proteomes" id="UP001056937">
    <property type="component" value="Chromosome 1"/>
</dbReference>
<dbReference type="RefSeq" id="WP_252167565.1">
    <property type="nucleotide sequence ID" value="NZ_CP084930.1"/>
</dbReference>
<name>A0ABY4XAA9_9SPHN</name>
<organism evidence="2 3">
    <name type="scientific">Sphingomonas morindae</name>
    <dbReference type="NCBI Taxonomy" id="1541170"/>
    <lineage>
        <taxon>Bacteria</taxon>
        <taxon>Pseudomonadati</taxon>
        <taxon>Pseudomonadota</taxon>
        <taxon>Alphaproteobacteria</taxon>
        <taxon>Sphingomonadales</taxon>
        <taxon>Sphingomonadaceae</taxon>
        <taxon>Sphingomonas</taxon>
    </lineage>
</organism>
<dbReference type="EMBL" id="CP084930">
    <property type="protein sequence ID" value="USI73759.1"/>
    <property type="molecule type" value="Genomic_DNA"/>
</dbReference>
<gene>
    <name evidence="2" type="ORF">LHA26_04625</name>
</gene>
<sequence length="251" mass="27619">MARASATRFLRSRPSGDRRARAAGRGGAGRARKLLVVDLDGLILKRRGQIQPCRIVRRPASGEKHRHDGGPATVNYDGNNTVIKQTVVPAFEQSAKTISDALNNANPFSIIVNGKVTTADEIADITHHFDFKFTEGVAYPDHNYGGQTQYDPATGRYVSNMDATGTAAGYAAQGPDGVNYIELHEIAHKLQISRQFQQTQYSDFLNQHNQDPTGWSDSAQFDAVERFANDITEAIELQLHINVKTDVPHGY</sequence>
<evidence type="ECO:0000313" key="2">
    <source>
        <dbReference type="EMBL" id="USI73759.1"/>
    </source>
</evidence>
<protein>
    <submittedName>
        <fullName evidence="2">Uncharacterized protein</fullName>
    </submittedName>
</protein>
<keyword evidence="3" id="KW-1185">Reference proteome</keyword>
<reference evidence="2" key="1">
    <citation type="journal article" date="2022" name="Toxins">
        <title>Genomic Analysis of Sphingopyxis sp. USTB-05 for Biodegrading Cyanobacterial Hepatotoxins.</title>
        <authorList>
            <person name="Liu C."/>
            <person name="Xu Q."/>
            <person name="Zhao Z."/>
            <person name="Zhang H."/>
            <person name="Liu X."/>
            <person name="Yin C."/>
            <person name="Liu Y."/>
            <person name="Yan H."/>
        </authorList>
    </citation>
    <scope>NUCLEOTIDE SEQUENCE</scope>
    <source>
        <strain evidence="2">NBD5</strain>
    </source>
</reference>
<proteinExistence type="predicted"/>
<accession>A0ABY4XAA9</accession>
<feature type="region of interest" description="Disordered" evidence="1">
    <location>
        <begin position="1"/>
        <end position="25"/>
    </location>
</feature>
<evidence type="ECO:0000313" key="3">
    <source>
        <dbReference type="Proteomes" id="UP001056937"/>
    </source>
</evidence>